<sequence length="368" mass="40980">MRIPESVVRVKVISNGIENSVPLQLSDRGKKSVEAFYSLPGLGNWRPQGDSYAELSILFDLGLPLSLIANVASADKIRSQLAKSILNGSTIQPSQMSEISCCAILSYLGYRPVFVKENWHRTPDLRIEEFDGHCIDIEVTRADARHIHKNVQSALRDLIGILRAGDFGFHLLVLLADARVDISSAEVLEKVLQLTPGETAEVPMNWYIKAYPLAERDFVVSGAAESADSPDWWPRSGPKAFAISALVSATQSPYVRIGSLYPDAVYINPVKNKAERPQKEIGNCYVVALDAGNLPGYEKKIQSELENYFSQWPHVSGVLAFQYLPWAGYKNKQWDIVFYKNDSSRYPTPNGFLNTALGEKQKIIFSIT</sequence>
<protein>
    <submittedName>
        <fullName evidence="1">Uncharacterized protein</fullName>
    </submittedName>
</protein>
<gene>
    <name evidence="1" type="ORF">ACFOGJ_05410</name>
</gene>
<evidence type="ECO:0000313" key="1">
    <source>
        <dbReference type="EMBL" id="MFC3226658.1"/>
    </source>
</evidence>
<comment type="caution">
    <text evidence="1">The sequence shown here is derived from an EMBL/GenBank/DDBJ whole genome shotgun (WGS) entry which is preliminary data.</text>
</comment>
<accession>A0ABV7KWB8</accession>
<dbReference type="RefSeq" id="WP_379898730.1">
    <property type="nucleotide sequence ID" value="NZ_JBHRTR010000015.1"/>
</dbReference>
<name>A0ABV7KWB8_9PROT</name>
<dbReference type="Proteomes" id="UP001595528">
    <property type="component" value="Unassembled WGS sequence"/>
</dbReference>
<proteinExistence type="predicted"/>
<keyword evidence="2" id="KW-1185">Reference proteome</keyword>
<dbReference type="EMBL" id="JBHRTR010000015">
    <property type="protein sequence ID" value="MFC3226658.1"/>
    <property type="molecule type" value="Genomic_DNA"/>
</dbReference>
<reference evidence="2" key="1">
    <citation type="journal article" date="2019" name="Int. J. Syst. Evol. Microbiol.">
        <title>The Global Catalogue of Microorganisms (GCM) 10K type strain sequencing project: providing services to taxonomists for standard genome sequencing and annotation.</title>
        <authorList>
            <consortium name="The Broad Institute Genomics Platform"/>
            <consortium name="The Broad Institute Genome Sequencing Center for Infectious Disease"/>
            <person name="Wu L."/>
            <person name="Ma J."/>
        </authorList>
    </citation>
    <scope>NUCLEOTIDE SEQUENCE [LARGE SCALE GENOMIC DNA]</scope>
    <source>
        <strain evidence="2">KCTC 42964</strain>
    </source>
</reference>
<evidence type="ECO:0000313" key="2">
    <source>
        <dbReference type="Proteomes" id="UP001595528"/>
    </source>
</evidence>
<organism evidence="1 2">
    <name type="scientific">Marinibaculum pumilum</name>
    <dbReference type="NCBI Taxonomy" id="1766165"/>
    <lineage>
        <taxon>Bacteria</taxon>
        <taxon>Pseudomonadati</taxon>
        <taxon>Pseudomonadota</taxon>
        <taxon>Alphaproteobacteria</taxon>
        <taxon>Rhodospirillales</taxon>
        <taxon>Rhodospirillaceae</taxon>
        <taxon>Marinibaculum</taxon>
    </lineage>
</organism>